<comment type="similarity">
    <text evidence="4">Belongs to the synaptopodin family.</text>
</comment>
<sequence length="535" mass="59496">LSHKESQSERHVKETKSKCKRIAQLLANAPNPQNKGALLFKKRRQRVKKYTLVSYGTGAHAFDSSGQIEGETDEIRSAGYTFVGSSDSDFEEQYFKHHRHHNPSLNWGSSQDMNVLPETKGKGLLMFAQRRKRIDELVSEQEEERCEAFPEDALKETQHAGAQDIYESKEMYIHAEETNVSDVNLKKHMDYHSDIQEVNHLSTMLKPMVPNRTAKPFLGFQDSSTLEPSAMSGGVSPAMKKHELTFKVPVPINSNPKVWSPTGDIIASRDERISVPAIKTGILPESKRKTANIMKHQPYQLDSSLFTYDAASEAKSPSPKPTPVSKFEVTKSLKQRADSSYSPYNPSEPAAQSKAEAPAKASKSVFGRSRSLSLPQRLNSLPSPGYLSPLSTPGVQPPSSSTKRETSFYRKPPTPWEAASRSPIGSVDEAFMFQSPLSFVASDVMAAARHRSLPEPPEEWKRRVSLDSAAVSNTHHQHLAPSVQGLSASRMVSPEKPAFYGPPFRPAQPLRPISLGFKAQSPNMFSHFYGETHRS</sequence>
<protein>
    <recommendedName>
        <fullName evidence="8">Synaptopodin 2</fullName>
    </recommendedName>
</protein>
<dbReference type="InterPro" id="IPR051976">
    <property type="entry name" value="Synaptopodin_domain"/>
</dbReference>
<evidence type="ECO:0000256" key="2">
    <source>
        <dbReference type="ARBA" id="ARBA00022490"/>
    </source>
</evidence>
<dbReference type="PANTHER" id="PTHR24217:SF9">
    <property type="entry name" value="SYNAPTOPODIN-2"/>
    <property type="match status" value="1"/>
</dbReference>
<feature type="non-terminal residue" evidence="6">
    <location>
        <position position="1"/>
    </location>
</feature>
<evidence type="ECO:0008006" key="8">
    <source>
        <dbReference type="Google" id="ProtNLM"/>
    </source>
</evidence>
<reference evidence="6 7" key="1">
    <citation type="submission" date="2021-06" db="EMBL/GenBank/DDBJ databases">
        <authorList>
            <person name="Palmer J.M."/>
        </authorList>
    </citation>
    <scope>NUCLEOTIDE SEQUENCE [LARGE SCALE GENOMIC DNA]</scope>
    <source>
        <strain evidence="6 7">GA_2019</strain>
        <tissue evidence="6">Muscle</tissue>
    </source>
</reference>
<dbReference type="PANTHER" id="PTHR24217">
    <property type="entry name" value="PUTATIVE-RELATED"/>
    <property type="match status" value="1"/>
</dbReference>
<evidence type="ECO:0000256" key="4">
    <source>
        <dbReference type="ARBA" id="ARBA00038161"/>
    </source>
</evidence>
<feature type="compositionally biased region" description="Low complexity" evidence="5">
    <location>
        <begin position="347"/>
        <end position="364"/>
    </location>
</feature>
<evidence type="ECO:0000313" key="7">
    <source>
        <dbReference type="Proteomes" id="UP001476798"/>
    </source>
</evidence>
<evidence type="ECO:0000313" key="6">
    <source>
        <dbReference type="EMBL" id="MEQ2170951.1"/>
    </source>
</evidence>
<evidence type="ECO:0000256" key="3">
    <source>
        <dbReference type="ARBA" id="ARBA00022553"/>
    </source>
</evidence>
<gene>
    <name evidence="6" type="ORF">GOODEAATRI_005677</name>
</gene>
<proteinExistence type="inferred from homology"/>
<comment type="caution">
    <text evidence="6">The sequence shown here is derived from an EMBL/GenBank/DDBJ whole genome shotgun (WGS) entry which is preliminary data.</text>
</comment>
<feature type="region of interest" description="Disordered" evidence="5">
    <location>
        <begin position="335"/>
        <end position="421"/>
    </location>
</feature>
<keyword evidence="2" id="KW-0963">Cytoplasm</keyword>
<name>A0ABV0NIU2_9TELE</name>
<evidence type="ECO:0000256" key="5">
    <source>
        <dbReference type="SAM" id="MobiDB-lite"/>
    </source>
</evidence>
<accession>A0ABV0NIU2</accession>
<evidence type="ECO:0000256" key="1">
    <source>
        <dbReference type="ARBA" id="ARBA00004496"/>
    </source>
</evidence>
<organism evidence="6 7">
    <name type="scientific">Goodea atripinnis</name>
    <dbReference type="NCBI Taxonomy" id="208336"/>
    <lineage>
        <taxon>Eukaryota</taxon>
        <taxon>Metazoa</taxon>
        <taxon>Chordata</taxon>
        <taxon>Craniata</taxon>
        <taxon>Vertebrata</taxon>
        <taxon>Euteleostomi</taxon>
        <taxon>Actinopterygii</taxon>
        <taxon>Neopterygii</taxon>
        <taxon>Teleostei</taxon>
        <taxon>Neoteleostei</taxon>
        <taxon>Acanthomorphata</taxon>
        <taxon>Ovalentaria</taxon>
        <taxon>Atherinomorphae</taxon>
        <taxon>Cyprinodontiformes</taxon>
        <taxon>Goodeidae</taxon>
        <taxon>Goodea</taxon>
    </lineage>
</organism>
<keyword evidence="7" id="KW-1185">Reference proteome</keyword>
<dbReference type="Proteomes" id="UP001476798">
    <property type="component" value="Unassembled WGS sequence"/>
</dbReference>
<dbReference type="EMBL" id="JAHRIO010040241">
    <property type="protein sequence ID" value="MEQ2170951.1"/>
    <property type="molecule type" value="Genomic_DNA"/>
</dbReference>
<comment type="subcellular location">
    <subcellularLocation>
        <location evidence="1">Cytoplasm</location>
    </subcellularLocation>
</comment>
<feature type="compositionally biased region" description="Low complexity" evidence="5">
    <location>
        <begin position="378"/>
        <end position="393"/>
    </location>
</feature>
<keyword evidence="3" id="KW-0597">Phosphoprotein</keyword>